<dbReference type="InterPro" id="IPR025736">
    <property type="entry name" value="PucR_C-HTH_dom"/>
</dbReference>
<dbReference type="RefSeq" id="WP_186895645.1">
    <property type="nucleotide sequence ID" value="NZ_WJBE01000036.1"/>
</dbReference>
<dbReference type="InterPro" id="IPR051448">
    <property type="entry name" value="CdaR-like_regulators"/>
</dbReference>
<accession>A0ABR6Z2D8</accession>
<dbReference type="Gene3D" id="1.10.10.2840">
    <property type="entry name" value="PucR C-terminal helix-turn-helix domain"/>
    <property type="match status" value="1"/>
</dbReference>
<proteinExistence type="predicted"/>
<keyword evidence="4" id="KW-1185">Reference proteome</keyword>
<sequence>MLNKSFSERFIENARSYTHYKFTVMNPDGMIIAATETERVGNFHEASYQMMQEGRDIMIVPPEDVKKYFGVKPGIDVPIVYKNEMMGAIGITGIPRDVRPAILIAKMAFETMLEYDYYQQSIAKKSSELNLFRDYLIYSETKHPDDLRALAHRLNYKTNLFRVPILLELSNRIYSDDKLFLLELKNHFHENDMILTTHEGDILIFKYVQENKDEILIRINRELENFIDSINSIFYKREITYKYYRGALQNNIDNYSSGYKHCRWMQRHNYSGEDFFNYLEEYFTSLMPILEQNNIYGAIADLMDQQLREVLIDNFETLKVSNFNLSKASQDLYIHKNTLVFRLNKIKNFFGIDPLHNNSDQFFLSLLHSFLKRSDKIKTEEV</sequence>
<protein>
    <recommendedName>
        <fullName evidence="5">Sugar diacid utilization regulator</fullName>
    </recommendedName>
</protein>
<organism evidence="3 4">
    <name type="scientific">Acetobacterium malicum</name>
    <dbReference type="NCBI Taxonomy" id="52692"/>
    <lineage>
        <taxon>Bacteria</taxon>
        <taxon>Bacillati</taxon>
        <taxon>Bacillota</taxon>
        <taxon>Clostridia</taxon>
        <taxon>Eubacteriales</taxon>
        <taxon>Eubacteriaceae</taxon>
        <taxon>Acetobacterium</taxon>
    </lineage>
</organism>
<dbReference type="Proteomes" id="UP000622405">
    <property type="component" value="Unassembled WGS sequence"/>
</dbReference>
<reference evidence="3 4" key="1">
    <citation type="journal article" date="2020" name="mSystems">
        <title>Defining Genomic and Predicted Metabolic Features of the Acetobacterium Genus.</title>
        <authorList>
            <person name="Ross D.E."/>
            <person name="Marshall C.W."/>
            <person name="Gulliver D."/>
            <person name="May H.D."/>
            <person name="Norman R.S."/>
        </authorList>
    </citation>
    <scope>NUCLEOTIDE SEQUENCE [LARGE SCALE GENOMIC DNA]</scope>
    <source>
        <strain evidence="3 4">DSM 4132</strain>
    </source>
</reference>
<evidence type="ECO:0000259" key="1">
    <source>
        <dbReference type="Pfam" id="PF05651"/>
    </source>
</evidence>
<evidence type="ECO:0000313" key="3">
    <source>
        <dbReference type="EMBL" id="MBC3901630.1"/>
    </source>
</evidence>
<dbReference type="Pfam" id="PF05651">
    <property type="entry name" value="Diacid_rec"/>
    <property type="match status" value="1"/>
</dbReference>
<dbReference type="EMBL" id="WJBE01000036">
    <property type="protein sequence ID" value="MBC3901630.1"/>
    <property type="molecule type" value="Genomic_DNA"/>
</dbReference>
<feature type="domain" description="PucR C-terminal helix-turn-helix" evidence="2">
    <location>
        <begin position="320"/>
        <end position="355"/>
    </location>
</feature>
<dbReference type="Pfam" id="PF13556">
    <property type="entry name" value="HTH_30"/>
    <property type="match status" value="1"/>
</dbReference>
<name>A0ABR6Z2D8_9FIRM</name>
<evidence type="ECO:0000313" key="4">
    <source>
        <dbReference type="Proteomes" id="UP000622405"/>
    </source>
</evidence>
<dbReference type="InterPro" id="IPR008599">
    <property type="entry name" value="Diacid_rec"/>
</dbReference>
<comment type="caution">
    <text evidence="3">The sequence shown here is derived from an EMBL/GenBank/DDBJ whole genome shotgun (WGS) entry which is preliminary data.</text>
</comment>
<dbReference type="PANTHER" id="PTHR33744:SF15">
    <property type="entry name" value="CARBOHYDRATE DIACID REGULATOR"/>
    <property type="match status" value="1"/>
</dbReference>
<dbReference type="PANTHER" id="PTHR33744">
    <property type="entry name" value="CARBOHYDRATE DIACID REGULATOR"/>
    <property type="match status" value="1"/>
</dbReference>
<evidence type="ECO:0008006" key="5">
    <source>
        <dbReference type="Google" id="ProtNLM"/>
    </source>
</evidence>
<gene>
    <name evidence="3" type="ORF">GH811_18700</name>
</gene>
<evidence type="ECO:0000259" key="2">
    <source>
        <dbReference type="Pfam" id="PF13556"/>
    </source>
</evidence>
<dbReference type="InterPro" id="IPR042070">
    <property type="entry name" value="PucR_C-HTH_sf"/>
</dbReference>
<feature type="domain" description="Putative sugar diacid recognition" evidence="1">
    <location>
        <begin position="2"/>
        <end position="130"/>
    </location>
</feature>